<feature type="transmembrane region" description="Helical" evidence="10">
    <location>
        <begin position="946"/>
        <end position="967"/>
    </location>
</feature>
<feature type="transmembrane region" description="Helical" evidence="10">
    <location>
        <begin position="525"/>
        <end position="546"/>
    </location>
</feature>
<feature type="compositionally biased region" description="Polar residues" evidence="9">
    <location>
        <begin position="372"/>
        <end position="386"/>
    </location>
</feature>
<keyword evidence="5 10" id="KW-0812">Transmembrane</keyword>
<dbReference type="PANTHER" id="PTHR31503">
    <property type="entry name" value="VACUOLAR CALCIUM ION TRANSPORTER"/>
    <property type="match status" value="1"/>
</dbReference>
<proteinExistence type="inferred from homology"/>
<dbReference type="GO" id="GO:0012505">
    <property type="term" value="C:endomembrane system"/>
    <property type="evidence" value="ECO:0000318"/>
    <property type="project" value="GO_Central"/>
</dbReference>
<dbReference type="Pfam" id="PF03733">
    <property type="entry name" value="YccF"/>
    <property type="match status" value="1"/>
</dbReference>
<dbReference type="GO" id="GO:0006874">
    <property type="term" value="P:intracellular calcium ion homeostasis"/>
    <property type="evidence" value="ECO:0000318"/>
    <property type="project" value="GO_Central"/>
</dbReference>
<dbReference type="PANTHER" id="PTHR31503:SF10">
    <property type="entry name" value="VNX1 PROTEIN"/>
    <property type="match status" value="1"/>
</dbReference>
<evidence type="ECO:0000256" key="7">
    <source>
        <dbReference type="ARBA" id="ARBA00023065"/>
    </source>
</evidence>
<dbReference type="Proteomes" id="UP000002149">
    <property type="component" value="Chromosome 3"/>
</dbReference>
<dbReference type="eggNOG" id="KOG1397">
    <property type="taxonomic scope" value="Eukaryota"/>
</dbReference>
<feature type="transmembrane region" description="Helical" evidence="10">
    <location>
        <begin position="1320"/>
        <end position="1343"/>
    </location>
</feature>
<evidence type="ECO:0000256" key="6">
    <source>
        <dbReference type="ARBA" id="ARBA00022989"/>
    </source>
</evidence>
<dbReference type="RefSeq" id="XP_024512467.1">
    <property type="nucleotide sequence ID" value="XM_024656851.1"/>
</dbReference>
<keyword evidence="8 10" id="KW-0472">Membrane</keyword>
<dbReference type="Pfam" id="PF01699">
    <property type="entry name" value="Na_Ca_ex"/>
    <property type="match status" value="2"/>
</dbReference>
<feature type="transmembrane region" description="Helical" evidence="10">
    <location>
        <begin position="1420"/>
        <end position="1444"/>
    </location>
</feature>
<evidence type="ECO:0000256" key="2">
    <source>
        <dbReference type="ARBA" id="ARBA00008170"/>
    </source>
</evidence>
<name>Q5KJS8_CRYD1</name>
<feature type="compositionally biased region" description="Basic residues" evidence="9">
    <location>
        <begin position="317"/>
        <end position="326"/>
    </location>
</feature>
<feature type="transmembrane region" description="Helical" evidence="10">
    <location>
        <begin position="911"/>
        <end position="934"/>
    </location>
</feature>
<feature type="transmembrane region" description="Helical" evidence="10">
    <location>
        <begin position="881"/>
        <end position="905"/>
    </location>
</feature>
<protein>
    <recommendedName>
        <fullName evidence="15">Calcium/proton exchanger</fullName>
    </recommendedName>
</protein>
<dbReference type="GeneID" id="3256394"/>
<feature type="region of interest" description="Disordered" evidence="9">
    <location>
        <begin position="599"/>
        <end position="693"/>
    </location>
</feature>
<dbReference type="VEuPathDB" id="FungiDB:CNC05500"/>
<evidence type="ECO:0000256" key="1">
    <source>
        <dbReference type="ARBA" id="ARBA00004127"/>
    </source>
</evidence>
<feature type="compositionally biased region" description="Low complexity" evidence="9">
    <location>
        <begin position="272"/>
        <end position="286"/>
    </location>
</feature>
<evidence type="ECO:0000313" key="14">
    <source>
        <dbReference type="Proteomes" id="UP000002149"/>
    </source>
</evidence>
<accession>Q5KJS8</accession>
<feature type="compositionally biased region" description="Polar residues" evidence="9">
    <location>
        <begin position="1207"/>
        <end position="1217"/>
    </location>
</feature>
<dbReference type="GO" id="GO:0015369">
    <property type="term" value="F:calcium:proton antiporter activity"/>
    <property type="evidence" value="ECO:0000318"/>
    <property type="project" value="GO_Central"/>
</dbReference>
<feature type="domain" description="Sodium/calcium exchanger membrane region" evidence="11">
    <location>
        <begin position="881"/>
        <end position="997"/>
    </location>
</feature>
<dbReference type="HOGENOM" id="CLU_001583_3_0_1"/>
<feature type="compositionally biased region" description="Polar residues" evidence="9">
    <location>
        <begin position="778"/>
        <end position="788"/>
    </location>
</feature>
<dbReference type="FunFam" id="1.20.1420.30:FF:000014">
    <property type="entry name" value="Cation/H+ exchanger protein 2"/>
    <property type="match status" value="1"/>
</dbReference>
<evidence type="ECO:0000256" key="9">
    <source>
        <dbReference type="SAM" id="MobiDB-lite"/>
    </source>
</evidence>
<dbReference type="InterPro" id="IPR005185">
    <property type="entry name" value="YccF"/>
</dbReference>
<dbReference type="InterPro" id="IPR004713">
    <property type="entry name" value="CaH_exchang"/>
</dbReference>
<keyword evidence="6 10" id="KW-1133">Transmembrane helix</keyword>
<organism evidence="13 14">
    <name type="scientific">Cryptococcus deneoformans (strain JEC21 / ATCC MYA-565)</name>
    <name type="common">Cryptococcus neoformans var. neoformans serotype D</name>
    <dbReference type="NCBI Taxonomy" id="214684"/>
    <lineage>
        <taxon>Eukaryota</taxon>
        <taxon>Fungi</taxon>
        <taxon>Dikarya</taxon>
        <taxon>Basidiomycota</taxon>
        <taxon>Agaricomycotina</taxon>
        <taxon>Tremellomycetes</taxon>
        <taxon>Tremellales</taxon>
        <taxon>Cryptococcaceae</taxon>
        <taxon>Cryptococcus</taxon>
        <taxon>Cryptococcus neoformans species complex</taxon>
    </lineage>
</organism>
<keyword evidence="4" id="KW-0597">Phosphoprotein</keyword>
<feature type="transmembrane region" description="Helical" evidence="10">
    <location>
        <begin position="837"/>
        <end position="860"/>
    </location>
</feature>
<sequence>MRVICSAVLGSECDLSTALGTATHISQLDHTFRSIAHTFKDFSKACLQVAGLAHLPASKKSTSKRNRPPQSHLLSIVMSTPTRSRSQSLNDDSSSPSSPTPTIRNTTPARPPTASQVFAAAVAASPGPAPGRAASQPGMDRRQSGQQQQQELGKGRPGRDDPRTAATPSQLRGNYSPARASISSTEDEDYLKPNSPPRTAVPGNTTFESTPRGWGGGSSRGVPQTAFGSSFGSPTAFFSQPAREASSGGTHRVGRGARFANSRDPSQTVTNPGGSSSRSASRARPPLQHHHSILRDSPNLDDDELQDRGAELIKQRQRERKAKRKKLELEQQRRLAEEGTTLETSNPPSGVPGEGFVAQQGGLSRGPVPTSRIRNPSATRRPTSEGNFPYPPSVSDGETPRDGGMSPKEDARAPSVYSSAADEEAEEQLDERVSIVGEIVNDVVEEETGGDVDKCDSDEGEESGQDEGVTMKDRQDAINIEHPFGLPIWKPALYRKSRSVTRNAESALHSIPSAAAERHLLPGNILWTALFGWWLAIACFMAAVLVTGAEALGCGRGGYGKTLRGLAWYIGWPFGKYVEGEGAPDDDHEHDEHVVGDEEQANGNYQALDGASPISKRQRAREVSDSSSSNVTVRHAQDSAPVNAPDSPDATSASTMRANNERHAVSFASGVKGKGRDSVTERSSLLGKNGFRRPKNKRAKKLGQLFYWPGFCLIVAPTMLLVCILCWGFVITIPMAKLTWELLNLLWYRPLEINFRPAPKVPVPTPASSSDNVHDDTNGSGSSTAVGDSPTNFTLKRARLTAGQVAPTSGPTSTVLLCTYRAVGLQYYKYTVGGVNIMFINLLPLVFFTIIDGLLLLPAVERKEHLGRPIAPLLRLLTSQALLFVLALASVIPLSYFIGMAVASISAQSSIGMGAVINATFGSIIEIILYSIALTQGKGRLVEGSIVGSILAGVLLMPGASMCSGAFKRKEQKFNAKSAGVTSTMLIMAIIGTLTPTMFYQTYGSFELHCQDCPSGHPNRTITLPEGGMSLEPGDMWMCDHCYYEHPDPERDPFYQENVKTLMYACAAILLFSYLIGLWFSLRTHAAQIWQNPQQLMKSEEAQAVSEVHPALKSTLAQRITPQALMQHVLPLHKSNNPPATSSANPVIPPVVPVATNEGSVPATVSPKTGTLRLAPSGLTKDGADHTANITPGHSQQSSHADGIETSRPSPSTSQAFTLPAGYTPYLESIDQVTKSNLTPMRLPGTLTTEDFTRAVAVATVSALRHQGSIVESERKRRHVVGEGPVGVEQGGGVSKEEEGHEKGGGHEAPSWTRGVSAGVLLGCTMLYAIIAEILVDVVDVVLHGSGIDEKFLGLTLFALVPNTTEFMNAMSFALNGNIALSMEIGSAYALQVCLLQIPAMVAFSALYQPEKMGDVIDTFTLIFPRWDVIAIILSIFLLTYTYIEARSNYHRGSILVLAYIVLIMGFYYAPPRAQDDTDHDTIFGQESLESFNAGWTTALTKLWV</sequence>
<feature type="compositionally biased region" description="Polar residues" evidence="9">
    <location>
        <begin position="226"/>
        <end position="238"/>
    </location>
</feature>
<feature type="transmembrane region" description="Helical" evidence="10">
    <location>
        <begin position="1061"/>
        <end position="1082"/>
    </location>
</feature>
<feature type="region of interest" description="Disordered" evidence="9">
    <location>
        <begin position="1160"/>
        <end position="1219"/>
    </location>
</feature>
<dbReference type="InterPro" id="IPR004837">
    <property type="entry name" value="NaCa_Exmemb"/>
</dbReference>
<evidence type="ECO:0008006" key="15">
    <source>
        <dbReference type="Google" id="ProtNLM"/>
    </source>
</evidence>
<comment type="subcellular location">
    <subcellularLocation>
        <location evidence="1">Endomembrane system</location>
        <topology evidence="1">Multi-pass membrane protein</topology>
    </subcellularLocation>
</comment>
<feature type="compositionally biased region" description="Polar residues" evidence="9">
    <location>
        <begin position="649"/>
        <end position="658"/>
    </location>
</feature>
<comment type="similarity">
    <text evidence="2">Belongs to the Ca(2+):cation antiporter (CaCA) (TC 2.A.19) family.</text>
</comment>
<feature type="compositionally biased region" description="Basic and acidic residues" evidence="9">
    <location>
        <begin position="327"/>
        <end position="337"/>
    </location>
</feature>
<dbReference type="GO" id="GO:0005774">
    <property type="term" value="C:vacuolar membrane"/>
    <property type="evidence" value="ECO:0007669"/>
    <property type="project" value="UniProtKB-ARBA"/>
</dbReference>
<keyword evidence="14" id="KW-1185">Reference proteome</keyword>
<dbReference type="KEGG" id="cne:CNC05500"/>
<dbReference type="PaxDb" id="214684-Q5KJS8"/>
<dbReference type="OrthoDB" id="16982at2759"/>
<feature type="region of interest" description="Disordered" evidence="9">
    <location>
        <begin position="78"/>
        <end position="429"/>
    </location>
</feature>
<feature type="transmembrane region" description="Helical" evidence="10">
    <location>
        <begin position="1387"/>
        <end position="1408"/>
    </location>
</feature>
<dbReference type="EMBL" id="AE017343">
    <property type="protein sequence ID" value="AAW42445.2"/>
    <property type="molecule type" value="Genomic_DNA"/>
</dbReference>
<feature type="compositionally biased region" description="Basic and acidic residues" evidence="9">
    <location>
        <begin position="153"/>
        <end position="163"/>
    </location>
</feature>
<evidence type="ECO:0000256" key="3">
    <source>
        <dbReference type="ARBA" id="ARBA00022448"/>
    </source>
</evidence>
<feature type="region of interest" description="Disordered" evidence="9">
    <location>
        <begin position="1284"/>
        <end position="1310"/>
    </location>
</feature>
<dbReference type="FunCoup" id="Q5KJS8">
    <property type="interactions" value="99"/>
</dbReference>
<evidence type="ECO:0000259" key="11">
    <source>
        <dbReference type="Pfam" id="PF01699"/>
    </source>
</evidence>
<keyword evidence="3" id="KW-0813">Transport</keyword>
<feature type="domain" description="Inner membrane component" evidence="12">
    <location>
        <begin position="523"/>
        <end position="576"/>
    </location>
</feature>
<dbReference type="GO" id="GO:0070588">
    <property type="term" value="P:calcium ion transmembrane transport"/>
    <property type="evidence" value="ECO:0000318"/>
    <property type="project" value="GO_Central"/>
</dbReference>
<feature type="transmembrane region" description="Helical" evidence="10">
    <location>
        <begin position="1450"/>
        <end position="1470"/>
    </location>
</feature>
<evidence type="ECO:0000256" key="5">
    <source>
        <dbReference type="ARBA" id="ARBA00022692"/>
    </source>
</evidence>
<feature type="transmembrane region" description="Helical" evidence="10">
    <location>
        <begin position="1355"/>
        <end position="1375"/>
    </location>
</feature>
<feature type="region of interest" description="Disordered" evidence="9">
    <location>
        <begin position="764"/>
        <end position="788"/>
    </location>
</feature>
<evidence type="ECO:0000313" key="13">
    <source>
        <dbReference type="EMBL" id="AAW42445.2"/>
    </source>
</evidence>
<feature type="compositionally biased region" description="Basic and acidic residues" evidence="9">
    <location>
        <begin position="306"/>
        <end position="316"/>
    </location>
</feature>
<reference evidence="13 14" key="1">
    <citation type="journal article" date="2005" name="Science">
        <title>The genome of the basidiomycetous yeast and human pathogen Cryptococcus neoformans.</title>
        <authorList>
            <person name="Loftus B.J."/>
            <person name="Fung E."/>
            <person name="Roncaglia P."/>
            <person name="Rowley D."/>
            <person name="Amedeo P."/>
            <person name="Bruno D."/>
            <person name="Vamathevan J."/>
            <person name="Miranda M."/>
            <person name="Anderson I.J."/>
            <person name="Fraser J.A."/>
            <person name="Allen J.E."/>
            <person name="Bosdet I.E."/>
            <person name="Brent M.R."/>
            <person name="Chiu R."/>
            <person name="Doering T.L."/>
            <person name="Donlin M.J."/>
            <person name="D'Souza C.A."/>
            <person name="Fox D.S."/>
            <person name="Grinberg V."/>
            <person name="Fu J."/>
            <person name="Fukushima M."/>
            <person name="Haas B.J."/>
            <person name="Huang J.C."/>
            <person name="Janbon G."/>
            <person name="Jones S.J."/>
            <person name="Koo H.L."/>
            <person name="Krzywinski M.I."/>
            <person name="Kwon-Chung J.K."/>
            <person name="Lengeler K.B."/>
            <person name="Maiti R."/>
            <person name="Marra M.A."/>
            <person name="Marra R.E."/>
            <person name="Mathewson C.A."/>
            <person name="Mitchell T.G."/>
            <person name="Pertea M."/>
            <person name="Riggs F.R."/>
            <person name="Salzberg S.L."/>
            <person name="Schein J.E."/>
            <person name="Shvartsbeyn A."/>
            <person name="Shin H."/>
            <person name="Shumway M."/>
            <person name="Specht C.A."/>
            <person name="Suh B.B."/>
            <person name="Tenney A."/>
            <person name="Utterback T.R."/>
            <person name="Wickes B.L."/>
            <person name="Wortman J.R."/>
            <person name="Wye N.H."/>
            <person name="Kronstad J.W."/>
            <person name="Lodge J.K."/>
            <person name="Heitman J."/>
            <person name="Davis R.W."/>
            <person name="Fraser C.M."/>
            <person name="Hyman R.W."/>
        </authorList>
    </citation>
    <scope>NUCLEOTIDE SEQUENCE [LARGE SCALE GENOMIC DNA]</scope>
    <source>
        <strain evidence="14">JEC21 / ATCC MYA-565</strain>
    </source>
</reference>
<gene>
    <name evidence="13" type="ordered locus">CNC05500</name>
</gene>
<dbReference type="InParanoid" id="Q5KJS8"/>
<feature type="transmembrane region" description="Helical" evidence="10">
    <location>
        <begin position="705"/>
        <end position="730"/>
    </location>
</feature>
<feature type="compositionally biased region" description="Polar residues" evidence="9">
    <location>
        <begin position="1188"/>
        <end position="1200"/>
    </location>
</feature>
<dbReference type="InterPro" id="IPR044880">
    <property type="entry name" value="NCX_ion-bd_dom_sf"/>
</dbReference>
<feature type="compositionally biased region" description="Low complexity" evidence="9">
    <location>
        <begin position="84"/>
        <end position="138"/>
    </location>
</feature>
<keyword evidence="7" id="KW-0406">Ion transport</keyword>
<evidence type="ECO:0000256" key="10">
    <source>
        <dbReference type="SAM" id="Phobius"/>
    </source>
</evidence>
<dbReference type="Gene3D" id="1.20.1420.30">
    <property type="entry name" value="NCX, central ion-binding region"/>
    <property type="match status" value="2"/>
</dbReference>
<feature type="region of interest" description="Disordered" evidence="9">
    <location>
        <begin position="442"/>
        <end position="467"/>
    </location>
</feature>
<feature type="compositionally biased region" description="Basic and acidic residues" evidence="9">
    <location>
        <begin position="1295"/>
        <end position="1306"/>
    </location>
</feature>
<evidence type="ECO:0000256" key="4">
    <source>
        <dbReference type="ARBA" id="ARBA00022553"/>
    </source>
</evidence>
<evidence type="ECO:0000256" key="8">
    <source>
        <dbReference type="ARBA" id="ARBA00023136"/>
    </source>
</evidence>
<evidence type="ECO:0000259" key="12">
    <source>
        <dbReference type="Pfam" id="PF03733"/>
    </source>
</evidence>
<feature type="domain" description="Sodium/calcium exchanger membrane region" evidence="11">
    <location>
        <begin position="1317"/>
        <end position="1468"/>
    </location>
</feature>
<feature type="transmembrane region" description="Helical" evidence="10">
    <location>
        <begin position="979"/>
        <end position="999"/>
    </location>
</feature>